<gene>
    <name evidence="2" type="ORF">M9978_15815</name>
</gene>
<name>A0A9X2KMP2_9SPHN</name>
<keyword evidence="3" id="KW-1185">Reference proteome</keyword>
<dbReference type="InterPro" id="IPR037401">
    <property type="entry name" value="SnoaL-like"/>
</dbReference>
<evidence type="ECO:0000259" key="1">
    <source>
        <dbReference type="Pfam" id="PF13474"/>
    </source>
</evidence>
<evidence type="ECO:0000313" key="3">
    <source>
        <dbReference type="Proteomes" id="UP001139451"/>
    </source>
</evidence>
<reference evidence="2" key="1">
    <citation type="submission" date="2022-05" db="EMBL/GenBank/DDBJ databases">
        <title>Sphingomonas sp. strain MG17 Genome sequencing and assembly.</title>
        <authorList>
            <person name="Kim I."/>
        </authorList>
    </citation>
    <scope>NUCLEOTIDE SEQUENCE</scope>
    <source>
        <strain evidence="2">MG17</strain>
    </source>
</reference>
<dbReference type="RefSeq" id="WP_254294852.1">
    <property type="nucleotide sequence ID" value="NZ_JAMLDX010000013.1"/>
</dbReference>
<comment type="caution">
    <text evidence="2">The sequence shown here is derived from an EMBL/GenBank/DDBJ whole genome shotgun (WGS) entry which is preliminary data.</text>
</comment>
<dbReference type="EMBL" id="JAMLDX010000013">
    <property type="protein sequence ID" value="MCP3731892.1"/>
    <property type="molecule type" value="Genomic_DNA"/>
</dbReference>
<feature type="domain" description="SnoaL-like" evidence="1">
    <location>
        <begin position="7"/>
        <end position="129"/>
    </location>
</feature>
<dbReference type="Gene3D" id="3.10.450.50">
    <property type="match status" value="1"/>
</dbReference>
<sequence>MDDHEQIAAILTRYEQAVLDRDVDAVFADYIPNPVAYDLAPPLETRGAAVLDREGLKTWLDSWDGPVRVTSQEPAILVDGDLGILFTLQHMTGTKKGEGETDLWFRCTVALRRIAGAWKIVHIHTSVPMAMDGSGKAETGLKPA</sequence>
<dbReference type="InterPro" id="IPR032710">
    <property type="entry name" value="NTF2-like_dom_sf"/>
</dbReference>
<evidence type="ECO:0000313" key="2">
    <source>
        <dbReference type="EMBL" id="MCP3731892.1"/>
    </source>
</evidence>
<organism evidence="2 3">
    <name type="scientific">Sphingomonas tagetis</name>
    <dbReference type="NCBI Taxonomy" id="2949092"/>
    <lineage>
        <taxon>Bacteria</taxon>
        <taxon>Pseudomonadati</taxon>
        <taxon>Pseudomonadota</taxon>
        <taxon>Alphaproteobacteria</taxon>
        <taxon>Sphingomonadales</taxon>
        <taxon>Sphingomonadaceae</taxon>
        <taxon>Sphingomonas</taxon>
    </lineage>
</organism>
<protein>
    <submittedName>
        <fullName evidence="2">Nuclear transport factor 2 family protein</fullName>
    </submittedName>
</protein>
<proteinExistence type="predicted"/>
<accession>A0A9X2KMP2</accession>
<dbReference type="SUPFAM" id="SSF54427">
    <property type="entry name" value="NTF2-like"/>
    <property type="match status" value="1"/>
</dbReference>
<dbReference type="Pfam" id="PF13474">
    <property type="entry name" value="SnoaL_3"/>
    <property type="match status" value="1"/>
</dbReference>
<dbReference type="AlphaFoldDB" id="A0A9X2KMP2"/>
<dbReference type="Proteomes" id="UP001139451">
    <property type="component" value="Unassembled WGS sequence"/>
</dbReference>